<protein>
    <recommendedName>
        <fullName evidence="3">ABM domain-containing protein</fullName>
    </recommendedName>
</protein>
<dbReference type="EMBL" id="ML978720">
    <property type="protein sequence ID" value="KAF2087369.1"/>
    <property type="molecule type" value="Genomic_DNA"/>
</dbReference>
<reference evidence="1" key="1">
    <citation type="journal article" date="2020" name="Stud. Mycol.">
        <title>101 Dothideomycetes genomes: a test case for predicting lifestyles and emergence of pathogens.</title>
        <authorList>
            <person name="Haridas S."/>
            <person name="Albert R."/>
            <person name="Binder M."/>
            <person name="Bloem J."/>
            <person name="Labutti K."/>
            <person name="Salamov A."/>
            <person name="Andreopoulos B."/>
            <person name="Baker S."/>
            <person name="Barry K."/>
            <person name="Bills G."/>
            <person name="Bluhm B."/>
            <person name="Cannon C."/>
            <person name="Castanera R."/>
            <person name="Culley D."/>
            <person name="Daum C."/>
            <person name="Ezra D."/>
            <person name="Gonzalez J."/>
            <person name="Henrissat B."/>
            <person name="Kuo A."/>
            <person name="Liang C."/>
            <person name="Lipzen A."/>
            <person name="Lutzoni F."/>
            <person name="Magnuson J."/>
            <person name="Mondo S."/>
            <person name="Nolan M."/>
            <person name="Ohm R."/>
            <person name="Pangilinan J."/>
            <person name="Park H.-J."/>
            <person name="Ramirez L."/>
            <person name="Alfaro M."/>
            <person name="Sun H."/>
            <person name="Tritt A."/>
            <person name="Yoshinaga Y."/>
            <person name="Zwiers L.-H."/>
            <person name="Turgeon B."/>
            <person name="Goodwin S."/>
            <person name="Spatafora J."/>
            <person name="Crous P."/>
            <person name="Grigoriev I."/>
        </authorList>
    </citation>
    <scope>NUCLEOTIDE SEQUENCE</scope>
    <source>
        <strain evidence="1">CBS 121410</strain>
    </source>
</reference>
<evidence type="ECO:0000313" key="2">
    <source>
        <dbReference type="Proteomes" id="UP000799776"/>
    </source>
</evidence>
<evidence type="ECO:0000313" key="1">
    <source>
        <dbReference type="EMBL" id="KAF2087369.1"/>
    </source>
</evidence>
<proteinExistence type="predicted"/>
<gene>
    <name evidence="1" type="ORF">K490DRAFT_65760</name>
</gene>
<name>A0A9P4HSV0_9PEZI</name>
<organism evidence="1 2">
    <name type="scientific">Saccharata proteae CBS 121410</name>
    <dbReference type="NCBI Taxonomy" id="1314787"/>
    <lineage>
        <taxon>Eukaryota</taxon>
        <taxon>Fungi</taxon>
        <taxon>Dikarya</taxon>
        <taxon>Ascomycota</taxon>
        <taxon>Pezizomycotina</taxon>
        <taxon>Dothideomycetes</taxon>
        <taxon>Dothideomycetes incertae sedis</taxon>
        <taxon>Botryosphaeriales</taxon>
        <taxon>Saccharataceae</taxon>
        <taxon>Saccharata</taxon>
    </lineage>
</organism>
<dbReference type="InterPro" id="IPR011008">
    <property type="entry name" value="Dimeric_a/b-barrel"/>
</dbReference>
<sequence length="98" mass="11170">MAPATPTIQTGEGVTLIVEFNIAPESLDLFLSHFKHAVELASAEPECMSFQNQLTKPYMTAYIKATQPLWAEERSAEVWERMEGSFWMKARESVFEKI</sequence>
<dbReference type="AlphaFoldDB" id="A0A9P4HSV0"/>
<dbReference type="SUPFAM" id="SSF54909">
    <property type="entry name" value="Dimeric alpha+beta barrel"/>
    <property type="match status" value="1"/>
</dbReference>
<dbReference type="Proteomes" id="UP000799776">
    <property type="component" value="Unassembled WGS sequence"/>
</dbReference>
<comment type="caution">
    <text evidence="1">The sequence shown here is derived from an EMBL/GenBank/DDBJ whole genome shotgun (WGS) entry which is preliminary data.</text>
</comment>
<accession>A0A9P4HSV0</accession>
<keyword evidence="2" id="KW-1185">Reference proteome</keyword>
<evidence type="ECO:0008006" key="3">
    <source>
        <dbReference type="Google" id="ProtNLM"/>
    </source>
</evidence>